<evidence type="ECO:0000259" key="5">
    <source>
        <dbReference type="SMART" id="SM00013"/>
    </source>
</evidence>
<sequence length="204" mass="23027">MSESHQAEIKCPESCFCSESVDGGLVVRCSDMNLIAVPRGLPNTTRHLYLDNNLLLTIPSDSFIGLPLLFKLDLSHNISLYLSFNLLEMLDPEAFGDVRAQNNLSHNPWLCDCRLQLAVPQLLFDPSSLAEVVCNTSEPEELGAQGITTDVAMLITMLGWFTMVISYLVYYVRHNQEDAIHHLEYLKSLPNRIPARKERFQNFG</sequence>
<reference evidence="6" key="1">
    <citation type="submission" date="2025-08" db="UniProtKB">
        <authorList>
            <consortium name="Ensembl"/>
        </authorList>
    </citation>
    <scope>IDENTIFICATION</scope>
</reference>
<dbReference type="Proteomes" id="UP000472270">
    <property type="component" value="Unassembled WGS sequence"/>
</dbReference>
<dbReference type="InterPro" id="IPR000372">
    <property type="entry name" value="LRRNT"/>
</dbReference>
<evidence type="ECO:0000256" key="2">
    <source>
        <dbReference type="ARBA" id="ARBA00022729"/>
    </source>
</evidence>
<dbReference type="AlphaFoldDB" id="A0A673FLU0"/>
<name>A0A673FLU0_9TELE</name>
<keyword evidence="7" id="KW-1185">Reference proteome</keyword>
<evidence type="ECO:0000256" key="3">
    <source>
        <dbReference type="ARBA" id="ARBA00022737"/>
    </source>
</evidence>
<feature type="domain" description="LRRNT" evidence="5">
    <location>
        <begin position="10"/>
        <end position="47"/>
    </location>
</feature>
<dbReference type="SMART" id="SM00369">
    <property type="entry name" value="LRR_TYP"/>
    <property type="match status" value="2"/>
</dbReference>
<dbReference type="GO" id="GO:0005886">
    <property type="term" value="C:plasma membrane"/>
    <property type="evidence" value="ECO:0007669"/>
    <property type="project" value="TreeGrafter"/>
</dbReference>
<evidence type="ECO:0000313" key="7">
    <source>
        <dbReference type="Proteomes" id="UP000472270"/>
    </source>
</evidence>
<dbReference type="InterPro" id="IPR003591">
    <property type="entry name" value="Leu-rich_rpt_typical-subtyp"/>
</dbReference>
<dbReference type="Gene3D" id="3.80.10.10">
    <property type="entry name" value="Ribonuclease Inhibitor"/>
    <property type="match status" value="2"/>
</dbReference>
<keyword evidence="2" id="KW-0732">Signal</keyword>
<dbReference type="Ensembl" id="ENSSRHT00000003930.1">
    <property type="protein sequence ID" value="ENSSRHP00000003787.1"/>
    <property type="gene ID" value="ENSSRHG00000002573.1"/>
</dbReference>
<keyword evidence="4" id="KW-0472">Membrane</keyword>
<dbReference type="PANTHER" id="PTHR24369:SF217">
    <property type="entry name" value="LEUCINE-RICH REPEAT-CONTAINING PROTEIN 3B-LIKE"/>
    <property type="match status" value="1"/>
</dbReference>
<dbReference type="InterPro" id="IPR001611">
    <property type="entry name" value="Leu-rich_rpt"/>
</dbReference>
<evidence type="ECO:0000256" key="4">
    <source>
        <dbReference type="SAM" id="Phobius"/>
    </source>
</evidence>
<organism evidence="6 7">
    <name type="scientific">Sinocyclocheilus rhinocerous</name>
    <dbReference type="NCBI Taxonomy" id="307959"/>
    <lineage>
        <taxon>Eukaryota</taxon>
        <taxon>Metazoa</taxon>
        <taxon>Chordata</taxon>
        <taxon>Craniata</taxon>
        <taxon>Vertebrata</taxon>
        <taxon>Euteleostomi</taxon>
        <taxon>Actinopterygii</taxon>
        <taxon>Neopterygii</taxon>
        <taxon>Teleostei</taxon>
        <taxon>Ostariophysi</taxon>
        <taxon>Cypriniformes</taxon>
        <taxon>Cyprinidae</taxon>
        <taxon>Cyprininae</taxon>
        <taxon>Sinocyclocheilus</taxon>
    </lineage>
</organism>
<dbReference type="SUPFAM" id="SSF52058">
    <property type="entry name" value="L domain-like"/>
    <property type="match status" value="1"/>
</dbReference>
<protein>
    <recommendedName>
        <fullName evidence="5">LRRNT domain-containing protein</fullName>
    </recommendedName>
</protein>
<feature type="transmembrane region" description="Helical" evidence="4">
    <location>
        <begin position="151"/>
        <end position="172"/>
    </location>
</feature>
<keyword evidence="1" id="KW-0433">Leucine-rich repeat</keyword>
<keyword evidence="4" id="KW-1133">Transmembrane helix</keyword>
<reference evidence="6" key="2">
    <citation type="submission" date="2025-09" db="UniProtKB">
        <authorList>
            <consortium name="Ensembl"/>
        </authorList>
    </citation>
    <scope>IDENTIFICATION</scope>
</reference>
<dbReference type="InterPro" id="IPR032675">
    <property type="entry name" value="LRR_dom_sf"/>
</dbReference>
<proteinExistence type="predicted"/>
<dbReference type="SMART" id="SM00013">
    <property type="entry name" value="LRRNT"/>
    <property type="match status" value="1"/>
</dbReference>
<accession>A0A673FLU0</accession>
<evidence type="ECO:0000313" key="6">
    <source>
        <dbReference type="Ensembl" id="ENSSRHP00000003787.1"/>
    </source>
</evidence>
<dbReference type="Pfam" id="PF13855">
    <property type="entry name" value="LRR_8"/>
    <property type="match status" value="1"/>
</dbReference>
<dbReference type="PANTHER" id="PTHR24369">
    <property type="entry name" value="ANTIGEN BSP, PUTATIVE-RELATED"/>
    <property type="match status" value="1"/>
</dbReference>
<keyword evidence="4" id="KW-0812">Transmembrane</keyword>
<keyword evidence="3" id="KW-0677">Repeat</keyword>
<dbReference type="InterPro" id="IPR050541">
    <property type="entry name" value="LRR_TM_domain-containing"/>
</dbReference>
<evidence type="ECO:0000256" key="1">
    <source>
        <dbReference type="ARBA" id="ARBA00022614"/>
    </source>
</evidence>
<dbReference type="Pfam" id="PF01462">
    <property type="entry name" value="LRRNT"/>
    <property type="match status" value="1"/>
</dbReference>